<dbReference type="Pfam" id="PF00635">
    <property type="entry name" value="Motile_Sperm"/>
    <property type="match status" value="1"/>
</dbReference>
<keyword evidence="5" id="KW-1185">Reference proteome</keyword>
<feature type="domain" description="MSP" evidence="3">
    <location>
        <begin position="260"/>
        <end position="378"/>
    </location>
</feature>
<dbReference type="SUPFAM" id="SSF49354">
    <property type="entry name" value="PapD-like"/>
    <property type="match status" value="1"/>
</dbReference>
<dbReference type="InterPro" id="IPR053012">
    <property type="entry name" value="ER-organelle_contact"/>
</dbReference>
<dbReference type="InterPro" id="IPR001251">
    <property type="entry name" value="CRAL-TRIO_dom"/>
</dbReference>
<evidence type="ECO:0000313" key="4">
    <source>
        <dbReference type="EMBL" id="SOQ58521.1"/>
    </source>
</evidence>
<dbReference type="EMBL" id="ODYU01012288">
    <property type="protein sequence ID" value="SOQ58521.1"/>
    <property type="molecule type" value="Genomic_DNA"/>
</dbReference>
<evidence type="ECO:0000313" key="5">
    <source>
        <dbReference type="Proteomes" id="UP000829999"/>
    </source>
</evidence>
<dbReference type="InterPro" id="IPR013783">
    <property type="entry name" value="Ig-like_fold"/>
</dbReference>
<sequence length="456" mass="52334">MATPADVRALFEARLKETSPPPDFHPLDLERAKDEKYLKRVLQHTDKDAKEAANMLWDICVWRKSVGANDINESNIRLDYVKEGLFFTHGRDVDGSLLFIFKAKMHIKGQKDYEDIKRILIYWFDRAEREEGGKRVTLFLDMEGSGLSNMDMELVKYLITLFKLYYPYFLNYIVIYQMPWVLSAAFKVVKTLLPAKAVERMRFVTKDTLKDVVAPEQALVAWGGKDNYVFEFIPENRSEHTPKKVTFAEQGDGQHSPGEMLRLVPNDTIVFKTEGDEISGQFTITNMDESAVSFKIRTTAPEKFRVRPSSGTLASGASQTVLIVVQPGIHLRTVTKDRFLVMSIQIPKTDVTPKELTQIWHSSTGSKTDEYRLKCQFPEKDIPKNGNIMEGSLLEKSDSSTSTLSNLEQNYAKLHRDLKQLKLLQFVTLTMTVLVAVLGYLLYENMVEEHRYCERM</sequence>
<gene>
    <name evidence="6" type="primary">LOC118281058</name>
    <name evidence="4" type="ORF">SFRICE_036126</name>
</gene>
<keyword evidence="1" id="KW-1133">Transmembrane helix</keyword>
<dbReference type="PANTHER" id="PTHR46384:SF1">
    <property type="entry name" value="MOTILE SPERM DOMAIN-CONTAINING PROTEIN 2"/>
    <property type="match status" value="1"/>
</dbReference>
<dbReference type="CDD" id="cd00170">
    <property type="entry name" value="SEC14"/>
    <property type="match status" value="1"/>
</dbReference>
<dbReference type="InterPro" id="IPR036865">
    <property type="entry name" value="CRAL-TRIO_dom_sf"/>
</dbReference>
<dbReference type="RefSeq" id="XP_035457395.1">
    <property type="nucleotide sequence ID" value="XM_035601502.2"/>
</dbReference>
<dbReference type="Gene3D" id="3.40.525.10">
    <property type="entry name" value="CRAL-TRIO lipid binding domain"/>
    <property type="match status" value="1"/>
</dbReference>
<dbReference type="InterPro" id="IPR008962">
    <property type="entry name" value="PapD-like_sf"/>
</dbReference>
<dbReference type="SMART" id="SM00516">
    <property type="entry name" value="SEC14"/>
    <property type="match status" value="1"/>
</dbReference>
<dbReference type="AlphaFoldDB" id="A0A2H1WZP6"/>
<evidence type="ECO:0000313" key="6">
    <source>
        <dbReference type="RefSeq" id="XP_035457395.1"/>
    </source>
</evidence>
<feature type="transmembrane region" description="Helical" evidence="1">
    <location>
        <begin position="423"/>
        <end position="443"/>
    </location>
</feature>
<dbReference type="OrthoDB" id="75724at2759"/>
<accession>A0A2H1WZP6</accession>
<reference evidence="6" key="2">
    <citation type="submission" date="2025-04" db="UniProtKB">
        <authorList>
            <consortium name="RefSeq"/>
        </authorList>
    </citation>
    <scope>IDENTIFICATION</scope>
    <source>
        <tissue evidence="6">Whole larval tissue</tissue>
    </source>
</reference>
<proteinExistence type="predicted"/>
<protein>
    <submittedName>
        <fullName evidence="6">Motile sperm domain-containing protein 2-like</fullName>
    </submittedName>
    <submittedName>
        <fullName evidence="4">SFRICE_036126</fullName>
    </submittedName>
</protein>
<evidence type="ECO:0000259" key="3">
    <source>
        <dbReference type="PROSITE" id="PS50202"/>
    </source>
</evidence>
<dbReference type="InterPro" id="IPR000535">
    <property type="entry name" value="MSP_dom"/>
</dbReference>
<dbReference type="Pfam" id="PF00650">
    <property type="entry name" value="CRAL_TRIO"/>
    <property type="match status" value="1"/>
</dbReference>
<dbReference type="Gene3D" id="2.60.40.10">
    <property type="entry name" value="Immunoglobulins"/>
    <property type="match status" value="1"/>
</dbReference>
<dbReference type="GO" id="GO:0140284">
    <property type="term" value="C:endoplasmic reticulum-endosome membrane contact site"/>
    <property type="evidence" value="ECO:0007669"/>
    <property type="project" value="TreeGrafter"/>
</dbReference>
<dbReference type="SUPFAM" id="SSF52087">
    <property type="entry name" value="CRAL/TRIO domain"/>
    <property type="match status" value="1"/>
</dbReference>
<dbReference type="GO" id="GO:0012505">
    <property type="term" value="C:endomembrane system"/>
    <property type="evidence" value="ECO:0007669"/>
    <property type="project" value="TreeGrafter"/>
</dbReference>
<keyword evidence="1" id="KW-0812">Transmembrane</keyword>
<dbReference type="PROSITE" id="PS50191">
    <property type="entry name" value="CRAL_TRIO"/>
    <property type="match status" value="1"/>
</dbReference>
<dbReference type="PROSITE" id="PS50202">
    <property type="entry name" value="MSP"/>
    <property type="match status" value="1"/>
</dbReference>
<name>A0A2H1WZP6_SPOFR</name>
<feature type="domain" description="CRAL-TRIO" evidence="2">
    <location>
        <begin position="73"/>
        <end position="230"/>
    </location>
</feature>
<organism evidence="4">
    <name type="scientific">Spodoptera frugiperda</name>
    <name type="common">Fall armyworm</name>
    <dbReference type="NCBI Taxonomy" id="7108"/>
    <lineage>
        <taxon>Eukaryota</taxon>
        <taxon>Metazoa</taxon>
        <taxon>Ecdysozoa</taxon>
        <taxon>Arthropoda</taxon>
        <taxon>Hexapoda</taxon>
        <taxon>Insecta</taxon>
        <taxon>Pterygota</taxon>
        <taxon>Neoptera</taxon>
        <taxon>Endopterygota</taxon>
        <taxon>Lepidoptera</taxon>
        <taxon>Glossata</taxon>
        <taxon>Ditrysia</taxon>
        <taxon>Noctuoidea</taxon>
        <taxon>Noctuidae</taxon>
        <taxon>Amphipyrinae</taxon>
        <taxon>Spodoptera</taxon>
    </lineage>
</organism>
<evidence type="ECO:0000259" key="2">
    <source>
        <dbReference type="PROSITE" id="PS50191"/>
    </source>
</evidence>
<dbReference type="Proteomes" id="UP000829999">
    <property type="component" value="Chromosome 19"/>
</dbReference>
<evidence type="ECO:0000256" key="1">
    <source>
        <dbReference type="SAM" id="Phobius"/>
    </source>
</evidence>
<dbReference type="GeneID" id="118281058"/>
<dbReference type="PANTHER" id="PTHR46384">
    <property type="entry name" value="MOTILE SPERM DOMAIN-CONTAINING PROTEIN 2"/>
    <property type="match status" value="1"/>
</dbReference>
<reference evidence="4" key="1">
    <citation type="submission" date="2016-07" db="EMBL/GenBank/DDBJ databases">
        <authorList>
            <person name="Bretaudeau A."/>
        </authorList>
    </citation>
    <scope>NUCLEOTIDE SEQUENCE</scope>
    <source>
        <strain evidence="4">Rice</strain>
        <tissue evidence="4">Whole body</tissue>
    </source>
</reference>
<keyword evidence="1" id="KW-0472">Membrane</keyword>